<reference evidence="1 2" key="1">
    <citation type="journal article" date="2022" name="Front. Microbiol.">
        <title>Identification and characterization of a novel class of self-sufficient cytochrome P450 hydroxylase involved in cyclohexanecarboxylate degradation in Paraburkholderia terrae strain KU-64.</title>
        <authorList>
            <person name="Yamamoto T."/>
            <person name="Hasegawa Y."/>
            <person name="Iwaki H."/>
        </authorList>
    </citation>
    <scope>NUCLEOTIDE SEQUENCE [LARGE SCALE GENOMIC DNA]</scope>
    <source>
        <strain evidence="1 2">KU-64</strain>
    </source>
</reference>
<evidence type="ECO:0000313" key="2">
    <source>
        <dbReference type="Proteomes" id="UP001319874"/>
    </source>
</evidence>
<dbReference type="EMBL" id="AP024959">
    <property type="protein sequence ID" value="BCZ85355.1"/>
    <property type="molecule type" value="Genomic_DNA"/>
</dbReference>
<keyword evidence="1" id="KW-0614">Plasmid</keyword>
<protein>
    <submittedName>
        <fullName evidence="1">Uncharacterized protein</fullName>
    </submittedName>
</protein>
<evidence type="ECO:0000313" key="1">
    <source>
        <dbReference type="EMBL" id="BCZ85355.1"/>
    </source>
</evidence>
<keyword evidence="2" id="KW-1185">Reference proteome</keyword>
<geneLocation type="plasmid" evidence="1 2">
    <name>pPT365</name>
</geneLocation>
<gene>
    <name evidence="1" type="ORF">PTKU64_90300</name>
</gene>
<name>A0ABM7U2D1_9BURK</name>
<accession>A0ABM7U2D1</accession>
<dbReference type="Proteomes" id="UP001319874">
    <property type="component" value="Plasmid pPT365"/>
</dbReference>
<sequence>MNSVQHNYELSLLPDDYPVDGGRIIGYCYGFVSPRDNRFLSPRGLSQFSIILDGVALTTGQRRDL</sequence>
<proteinExistence type="predicted"/>
<organism evidence="1 2">
    <name type="scientific">Paraburkholderia terrae</name>
    <dbReference type="NCBI Taxonomy" id="311230"/>
    <lineage>
        <taxon>Bacteria</taxon>
        <taxon>Pseudomonadati</taxon>
        <taxon>Pseudomonadota</taxon>
        <taxon>Betaproteobacteria</taxon>
        <taxon>Burkholderiales</taxon>
        <taxon>Burkholderiaceae</taxon>
        <taxon>Paraburkholderia</taxon>
    </lineage>
</organism>